<dbReference type="InterPro" id="IPR016215">
    <property type="entry name" value="NTA_MOA"/>
</dbReference>
<feature type="domain" description="Luciferase-like" evidence="7">
    <location>
        <begin position="22"/>
        <end position="303"/>
    </location>
</feature>
<reference evidence="8 9" key="1">
    <citation type="submission" date="2013-01" db="EMBL/GenBank/DDBJ databases">
        <title>Whole genome shotgun sequence of Gordonia soli NBRC 108243.</title>
        <authorList>
            <person name="Isaki-Nakamura S."/>
            <person name="Hosoyama A."/>
            <person name="Tsuchikane K."/>
            <person name="Ando Y."/>
            <person name="Baba S."/>
            <person name="Ohji S."/>
            <person name="Hamada M."/>
            <person name="Tamura T."/>
            <person name="Yamazoe A."/>
            <person name="Yamazaki S."/>
            <person name="Fujita N."/>
        </authorList>
    </citation>
    <scope>NUCLEOTIDE SEQUENCE [LARGE SCALE GENOMIC DNA]</scope>
    <source>
        <strain evidence="8 9">NBRC 108243</strain>
    </source>
</reference>
<dbReference type="SUPFAM" id="SSF51679">
    <property type="entry name" value="Bacterial luciferase-like"/>
    <property type="match status" value="1"/>
</dbReference>
<feature type="binding site" evidence="6">
    <location>
        <position position="133"/>
    </location>
    <ligand>
        <name>FMN</name>
        <dbReference type="ChEBI" id="CHEBI:58210"/>
    </ligand>
</feature>
<dbReference type="Pfam" id="PF00296">
    <property type="entry name" value="Bac_luciferase"/>
    <property type="match status" value="1"/>
</dbReference>
<keyword evidence="1 6" id="KW-0285">Flavoprotein</keyword>
<feature type="binding site" evidence="6">
    <location>
        <position position="83"/>
    </location>
    <ligand>
        <name>FMN</name>
        <dbReference type="ChEBI" id="CHEBI:58210"/>
    </ligand>
</feature>
<evidence type="ECO:0000256" key="1">
    <source>
        <dbReference type="ARBA" id="ARBA00022630"/>
    </source>
</evidence>
<feature type="binding site" evidence="6">
    <location>
        <position position="137"/>
    </location>
    <ligand>
        <name>FMN</name>
        <dbReference type="ChEBI" id="CHEBI:58210"/>
    </ligand>
</feature>
<dbReference type="Proteomes" id="UP000011666">
    <property type="component" value="Unassembled WGS sequence"/>
</dbReference>
<keyword evidence="4 8" id="KW-0503">Monooxygenase</keyword>
<dbReference type="InterPro" id="IPR036661">
    <property type="entry name" value="Luciferase-like_sf"/>
</dbReference>
<dbReference type="STRING" id="1223545.GS4_45_00270"/>
<evidence type="ECO:0000256" key="4">
    <source>
        <dbReference type="ARBA" id="ARBA00023033"/>
    </source>
</evidence>
<proteinExistence type="inferred from homology"/>
<evidence type="ECO:0000256" key="3">
    <source>
        <dbReference type="ARBA" id="ARBA00023002"/>
    </source>
</evidence>
<dbReference type="Gene3D" id="3.20.20.30">
    <property type="entry name" value="Luciferase-like domain"/>
    <property type="match status" value="2"/>
</dbReference>
<protein>
    <submittedName>
        <fullName evidence="8">Putative FMNH2-dependent monooxygenase</fullName>
    </submittedName>
</protein>
<dbReference type="PIRSF" id="PIRSF000337">
    <property type="entry name" value="NTA_MOA"/>
    <property type="match status" value="1"/>
</dbReference>
<dbReference type="InterPro" id="IPR011251">
    <property type="entry name" value="Luciferase-like_dom"/>
</dbReference>
<evidence type="ECO:0000313" key="8">
    <source>
        <dbReference type="EMBL" id="GAC70971.1"/>
    </source>
</evidence>
<comment type="caution">
    <text evidence="8">The sequence shown here is derived from an EMBL/GenBank/DDBJ whole genome shotgun (WGS) entry which is preliminary data.</text>
</comment>
<comment type="similarity">
    <text evidence="5">Belongs to the NtaA/SnaA/DszA monooxygenase family.</text>
</comment>
<sequence>MHLSGDHEGAWRLPSSPVERITDPGYFAELAETVSRGGFDAVFFPDFVGYDPLVRSVVRWPHEPTTLAAALLQRVPDLGVIVTASTVFATPDQLYRTFHTLGELSGGRIGWNIVTAGSPSVATAIGGDPVPPHDERYRKAGGIIDDLLRRWGSTRPVLAQAGASPAGRDFAARYAEVVFTATPSKSEAIAFRSDLRRRAIGFGRDPDEIRVLPGILTVLGATDDDARALHDRLGALVTEHAARHMLGMYGVDLPAEGLDARLDRVTSSPGHDGILSRAAVLDGIAAQLGQASTWRDLVNRIAGSRGHLSVTGSGQTVAAAMNDWLTDGACDGFVVKFAHSPGGADDFVRTVSPLLTSRGIGSRAGWSGIRTTV</sequence>
<dbReference type="PANTHER" id="PTHR30011:SF16">
    <property type="entry name" value="C2H2 FINGER DOMAIN TRANSCRIPTION FACTOR (EUROFUNG)-RELATED"/>
    <property type="match status" value="1"/>
</dbReference>
<keyword evidence="3" id="KW-0560">Oxidoreductase</keyword>
<keyword evidence="2 6" id="KW-0288">FMN</keyword>
<dbReference type="EMBL" id="BANX01000045">
    <property type="protein sequence ID" value="GAC70971.1"/>
    <property type="molecule type" value="Genomic_DNA"/>
</dbReference>
<evidence type="ECO:0000256" key="5">
    <source>
        <dbReference type="ARBA" id="ARBA00033748"/>
    </source>
</evidence>
<keyword evidence="9" id="KW-1185">Reference proteome</keyword>
<feature type="binding site" evidence="6">
    <location>
        <position position="164"/>
    </location>
    <ligand>
        <name>FMN</name>
        <dbReference type="ChEBI" id="CHEBI:58210"/>
    </ligand>
</feature>
<feature type="binding site" evidence="6">
    <location>
        <position position="46"/>
    </location>
    <ligand>
        <name>FMN</name>
        <dbReference type="ChEBI" id="CHEBI:58210"/>
    </ligand>
</feature>
<accession>M0QRK0</accession>
<evidence type="ECO:0000256" key="2">
    <source>
        <dbReference type="ARBA" id="ARBA00022643"/>
    </source>
</evidence>
<evidence type="ECO:0000259" key="7">
    <source>
        <dbReference type="Pfam" id="PF00296"/>
    </source>
</evidence>
<gene>
    <name evidence="8" type="ORF">GS4_45_00270</name>
</gene>
<name>M0QRK0_9ACTN</name>
<organism evidence="8 9">
    <name type="scientific">Gordonia soli NBRC 108243</name>
    <dbReference type="NCBI Taxonomy" id="1223545"/>
    <lineage>
        <taxon>Bacteria</taxon>
        <taxon>Bacillati</taxon>
        <taxon>Actinomycetota</taxon>
        <taxon>Actinomycetes</taxon>
        <taxon>Mycobacteriales</taxon>
        <taxon>Gordoniaceae</taxon>
        <taxon>Gordonia</taxon>
    </lineage>
</organism>
<evidence type="ECO:0000256" key="6">
    <source>
        <dbReference type="PIRSR" id="PIRSR000337-1"/>
    </source>
</evidence>
<dbReference type="PANTHER" id="PTHR30011">
    <property type="entry name" value="ALKANESULFONATE MONOOXYGENASE-RELATED"/>
    <property type="match status" value="1"/>
</dbReference>
<dbReference type="AlphaFoldDB" id="M0QRK0"/>
<dbReference type="GO" id="GO:0016705">
    <property type="term" value="F:oxidoreductase activity, acting on paired donors, with incorporation or reduction of molecular oxygen"/>
    <property type="evidence" value="ECO:0007669"/>
    <property type="project" value="InterPro"/>
</dbReference>
<dbReference type="eggNOG" id="COG2141">
    <property type="taxonomic scope" value="Bacteria"/>
</dbReference>
<evidence type="ECO:0000313" key="9">
    <source>
        <dbReference type="Proteomes" id="UP000011666"/>
    </source>
</evidence>
<dbReference type="GO" id="GO:0004497">
    <property type="term" value="F:monooxygenase activity"/>
    <property type="evidence" value="ECO:0007669"/>
    <property type="project" value="UniProtKB-KW"/>
</dbReference>
<dbReference type="InterPro" id="IPR051260">
    <property type="entry name" value="Diverse_substr_monoxygenases"/>
</dbReference>